<feature type="compositionally biased region" description="Low complexity" evidence="1">
    <location>
        <begin position="1"/>
        <end position="20"/>
    </location>
</feature>
<feature type="region of interest" description="Disordered" evidence="1">
    <location>
        <begin position="1"/>
        <end position="24"/>
    </location>
</feature>
<dbReference type="PANTHER" id="PTHR47481:SF22">
    <property type="entry name" value="RETROTRANSPOSON GAG DOMAIN-CONTAINING PROTEIN"/>
    <property type="match status" value="1"/>
</dbReference>
<gene>
    <name evidence="2" type="ORF">BVC80_1771g13</name>
</gene>
<dbReference type="InParanoid" id="A0A200QNP5"/>
<dbReference type="OMA" id="CHSSTIG"/>
<protein>
    <recommendedName>
        <fullName evidence="4">Retrotransposon Copia-like N-terminal domain-containing protein</fullName>
    </recommendedName>
</protein>
<dbReference type="PANTHER" id="PTHR47481">
    <property type="match status" value="1"/>
</dbReference>
<sequence>MVSPISVSSTSSSSSPSPASIHNTHLRGFIDGTHPFPPALQADGTPNPAYDVWIEHNSILLGWILSTLSDPVLAQVVDLESSQDVWVVIQDQMASNTEARQMQLLKELQNIQKGNCTMQDYLLRAKSLSDQLAASGNCITLLV</sequence>
<proteinExistence type="predicted"/>
<organism evidence="2 3">
    <name type="scientific">Macleaya cordata</name>
    <name type="common">Five-seeded plume-poppy</name>
    <name type="synonym">Bocconia cordata</name>
    <dbReference type="NCBI Taxonomy" id="56857"/>
    <lineage>
        <taxon>Eukaryota</taxon>
        <taxon>Viridiplantae</taxon>
        <taxon>Streptophyta</taxon>
        <taxon>Embryophyta</taxon>
        <taxon>Tracheophyta</taxon>
        <taxon>Spermatophyta</taxon>
        <taxon>Magnoliopsida</taxon>
        <taxon>Ranunculales</taxon>
        <taxon>Papaveraceae</taxon>
        <taxon>Papaveroideae</taxon>
        <taxon>Macleaya</taxon>
    </lineage>
</organism>
<reference evidence="2 3" key="1">
    <citation type="journal article" date="2017" name="Mol. Plant">
        <title>The Genome of Medicinal Plant Macleaya cordata Provides New Insights into Benzylisoquinoline Alkaloids Metabolism.</title>
        <authorList>
            <person name="Liu X."/>
            <person name="Liu Y."/>
            <person name="Huang P."/>
            <person name="Ma Y."/>
            <person name="Qing Z."/>
            <person name="Tang Q."/>
            <person name="Cao H."/>
            <person name="Cheng P."/>
            <person name="Zheng Y."/>
            <person name="Yuan Z."/>
            <person name="Zhou Y."/>
            <person name="Liu J."/>
            <person name="Tang Z."/>
            <person name="Zhuo Y."/>
            <person name="Zhang Y."/>
            <person name="Yu L."/>
            <person name="Huang J."/>
            <person name="Yang P."/>
            <person name="Peng Q."/>
            <person name="Zhang J."/>
            <person name="Jiang W."/>
            <person name="Zhang Z."/>
            <person name="Lin K."/>
            <person name="Ro D.K."/>
            <person name="Chen X."/>
            <person name="Xiong X."/>
            <person name="Shang Y."/>
            <person name="Huang S."/>
            <person name="Zeng J."/>
        </authorList>
    </citation>
    <scope>NUCLEOTIDE SEQUENCE [LARGE SCALE GENOMIC DNA]</scope>
    <source>
        <strain evidence="3">cv. BLH2017</strain>
        <tissue evidence="2">Root</tissue>
    </source>
</reference>
<dbReference type="AlphaFoldDB" id="A0A200QNP5"/>
<dbReference type="EMBL" id="MVGT01001418">
    <property type="protein sequence ID" value="OVA12093.1"/>
    <property type="molecule type" value="Genomic_DNA"/>
</dbReference>
<keyword evidence="3" id="KW-1185">Reference proteome</keyword>
<evidence type="ECO:0000256" key="1">
    <source>
        <dbReference type="SAM" id="MobiDB-lite"/>
    </source>
</evidence>
<dbReference type="OrthoDB" id="1729427at2759"/>
<accession>A0A200QNP5</accession>
<evidence type="ECO:0000313" key="2">
    <source>
        <dbReference type="EMBL" id="OVA12093.1"/>
    </source>
</evidence>
<dbReference type="Pfam" id="PF14223">
    <property type="entry name" value="Retrotran_gag_2"/>
    <property type="match status" value="1"/>
</dbReference>
<dbReference type="Proteomes" id="UP000195402">
    <property type="component" value="Unassembled WGS sequence"/>
</dbReference>
<comment type="caution">
    <text evidence="2">The sequence shown here is derived from an EMBL/GenBank/DDBJ whole genome shotgun (WGS) entry which is preliminary data.</text>
</comment>
<evidence type="ECO:0000313" key="3">
    <source>
        <dbReference type="Proteomes" id="UP000195402"/>
    </source>
</evidence>
<evidence type="ECO:0008006" key="4">
    <source>
        <dbReference type="Google" id="ProtNLM"/>
    </source>
</evidence>
<name>A0A200QNP5_MACCD</name>